<dbReference type="Gene3D" id="3.30.1150.10">
    <property type="match status" value="1"/>
</dbReference>
<feature type="domain" description="TonB C-terminal" evidence="2">
    <location>
        <begin position="421"/>
        <end position="479"/>
    </location>
</feature>
<dbReference type="InterPro" id="IPR037682">
    <property type="entry name" value="TonB_C"/>
</dbReference>
<sequence>MKKLFLLLFLSSFCFSQTAKDQFYDEFTNPNLNNKLSNYLKENLHQDLLKDITYPEKSKKIILSFQINKENIPYRIDINSFRNEELRKSLKKLFKEYNLNHFTTKFDTRKKYSLQIITNNGISNIINCSTIPLEISSPNYKSCEDLDFYSDTNYCVNKNIRNHFYNSINYNLADSILTKEARVTLDFKVLIDKNGKLKVTELKAPEIFKKNIIKITEKYDTVFLPKMINNKPTNYYYHIKQVFEKGKKPISNLELDYNFDSIFKPNSTNELANYFKENLSPEDIKKANLNRVNDRLKLYFELDVTGKPFNISTNSRSDLLERKIINIFNKYDLSKSTFKNIHPINRYFTPIIKYENGVNKIVTNSIMGYSRIPVFPNCKNSLNATMGKNCYNRTITKFFAKHFNSNLAGRLGLSPGRKRMFVKFKIDKDGKVTDVSCRAPHPKLKEESIRVIKKLTKATPAMFGDKPSKVGFTLPITFNVE</sequence>
<protein>
    <submittedName>
        <fullName evidence="3">TonB-like protein</fullName>
    </submittedName>
</protein>
<dbReference type="GO" id="GO:0055085">
    <property type="term" value="P:transmembrane transport"/>
    <property type="evidence" value="ECO:0007669"/>
    <property type="project" value="InterPro"/>
</dbReference>
<reference evidence="3 4" key="1">
    <citation type="submission" date="2019-03" db="EMBL/GenBank/DDBJ databases">
        <title>Genomic Encyclopedia of Type Strains, Phase III (KMG-III): the genomes of soil and plant-associated and newly described type strains.</title>
        <authorList>
            <person name="Whitman W."/>
        </authorList>
    </citation>
    <scope>NUCLEOTIDE SEQUENCE [LARGE SCALE GENOMIC DNA]</scope>
    <source>
        <strain evidence="3 4">CECT 8283</strain>
    </source>
</reference>
<evidence type="ECO:0000313" key="3">
    <source>
        <dbReference type="EMBL" id="TDQ29903.1"/>
    </source>
</evidence>
<dbReference type="SUPFAM" id="SSF74653">
    <property type="entry name" value="TolA/TonB C-terminal domain"/>
    <property type="match status" value="1"/>
</dbReference>
<accession>A0A4R6TH49</accession>
<keyword evidence="1" id="KW-0732">Signal</keyword>
<feature type="signal peptide" evidence="1">
    <location>
        <begin position="1"/>
        <end position="19"/>
    </location>
</feature>
<proteinExistence type="predicted"/>
<keyword evidence="4" id="KW-1185">Reference proteome</keyword>
<dbReference type="EMBL" id="SNYH01000001">
    <property type="protein sequence ID" value="TDQ29903.1"/>
    <property type="molecule type" value="Genomic_DNA"/>
</dbReference>
<dbReference type="AlphaFoldDB" id="A0A4R6TH49"/>
<name>A0A4R6TH49_9FLAO</name>
<evidence type="ECO:0000313" key="4">
    <source>
        <dbReference type="Proteomes" id="UP000295390"/>
    </source>
</evidence>
<dbReference type="Pfam" id="PF03544">
    <property type="entry name" value="TonB_C"/>
    <property type="match status" value="1"/>
</dbReference>
<comment type="caution">
    <text evidence="3">The sequence shown here is derived from an EMBL/GenBank/DDBJ whole genome shotgun (WGS) entry which is preliminary data.</text>
</comment>
<dbReference type="RefSeq" id="WP_133534445.1">
    <property type="nucleotide sequence ID" value="NZ_SNYH01000001.1"/>
</dbReference>
<evidence type="ECO:0000256" key="1">
    <source>
        <dbReference type="SAM" id="SignalP"/>
    </source>
</evidence>
<dbReference type="OrthoDB" id="1198199at2"/>
<feature type="chain" id="PRO_5020677043" evidence="1">
    <location>
        <begin position="20"/>
        <end position="481"/>
    </location>
</feature>
<dbReference type="Proteomes" id="UP000295390">
    <property type="component" value="Unassembled WGS sequence"/>
</dbReference>
<gene>
    <name evidence="3" type="ORF">DFQ07_0227</name>
</gene>
<evidence type="ECO:0000259" key="2">
    <source>
        <dbReference type="Pfam" id="PF03544"/>
    </source>
</evidence>
<organism evidence="3 4">
    <name type="scientific">Tenacibaculum caenipelagi</name>
    <dbReference type="NCBI Taxonomy" id="1325435"/>
    <lineage>
        <taxon>Bacteria</taxon>
        <taxon>Pseudomonadati</taxon>
        <taxon>Bacteroidota</taxon>
        <taxon>Flavobacteriia</taxon>
        <taxon>Flavobacteriales</taxon>
        <taxon>Flavobacteriaceae</taxon>
        <taxon>Tenacibaculum</taxon>
    </lineage>
</organism>